<sequence>MWKFPIFIILASLPTISPLSTPQPVRTIAVCGGGITGLSCAKSLSKHTDAKIIVFDPTLPPSTSIVGGGIQLNGGASILRSILDENEFTSFKHKMNPMKEIVSRSFVKDEAELLRIDVDSTLKSFASAKDLVRPDGGTDSFTVMRCTLLEALYDSVKKCSNVEVVTEGVIGVEEVKEGEAHKFNVLTTASPPQPFDLVVGCDGVSSKVKSFVSPNTKAIYSNIRISWAVSAPSMENNETRLEQFFGDGGYALKGTYGYGSGGEKCKMAVLVYREGRRVGKRGEEGVEDENSSWNASPSSSSPSSSFSSRLTSFGLPSEPFSNVATPDATYFDLGVYFHNPFQAWVKGHSGSNNTAVVLCGDAAHAMPPFLGQGANQGIRDADVLARTVARYNKEVEAGNSELNGSLLERLEGYRSKRWAQTTQITLKSVFLGYLEVGGGPLSDFRDNFFSFAGKVGLAKYIWVDGATPKPRVGEAGATKGFNLIESLEKGKLFLEALTDPAKYMDDE</sequence>
<dbReference type="PANTHER" id="PTHR46720">
    <property type="entry name" value="HYDROXYLASE, PUTATIVE (AFU_ORTHOLOGUE AFUA_3G01460)-RELATED"/>
    <property type="match status" value="1"/>
</dbReference>
<feature type="compositionally biased region" description="Low complexity" evidence="4">
    <location>
        <begin position="291"/>
        <end position="308"/>
    </location>
</feature>
<accession>A0A9W7LDM4</accession>
<dbReference type="GO" id="GO:0016491">
    <property type="term" value="F:oxidoreductase activity"/>
    <property type="evidence" value="ECO:0007669"/>
    <property type="project" value="UniProtKB-KW"/>
</dbReference>
<protein>
    <recommendedName>
        <fullName evidence="6">FAD-binding domain-containing protein</fullName>
    </recommendedName>
</protein>
<dbReference type="PANTHER" id="PTHR46720:SF3">
    <property type="entry name" value="FAD-BINDING DOMAIN-CONTAINING PROTEIN-RELATED"/>
    <property type="match status" value="1"/>
</dbReference>
<evidence type="ECO:0000259" key="6">
    <source>
        <dbReference type="Pfam" id="PF01494"/>
    </source>
</evidence>
<evidence type="ECO:0000313" key="8">
    <source>
        <dbReference type="Proteomes" id="UP001165065"/>
    </source>
</evidence>
<dbReference type="Proteomes" id="UP001165065">
    <property type="component" value="Unassembled WGS sequence"/>
</dbReference>
<feature type="chain" id="PRO_5040824523" description="FAD-binding domain-containing protein" evidence="5">
    <location>
        <begin position="19"/>
        <end position="507"/>
    </location>
</feature>
<dbReference type="EMBL" id="BRYA01000271">
    <property type="protein sequence ID" value="GMI45911.1"/>
    <property type="molecule type" value="Genomic_DNA"/>
</dbReference>
<dbReference type="InterPro" id="IPR002938">
    <property type="entry name" value="FAD-bd"/>
</dbReference>
<evidence type="ECO:0000256" key="5">
    <source>
        <dbReference type="SAM" id="SignalP"/>
    </source>
</evidence>
<evidence type="ECO:0000256" key="2">
    <source>
        <dbReference type="ARBA" id="ARBA00022827"/>
    </source>
</evidence>
<feature type="domain" description="FAD-binding" evidence="6">
    <location>
        <begin position="356"/>
        <end position="393"/>
    </location>
</feature>
<keyword evidence="3" id="KW-0560">Oxidoreductase</keyword>
<name>A0A9W7LDM4_9STRA</name>
<dbReference type="AlphaFoldDB" id="A0A9W7LDM4"/>
<keyword evidence="5" id="KW-0732">Signal</keyword>
<keyword evidence="8" id="KW-1185">Reference proteome</keyword>
<dbReference type="PRINTS" id="PR00420">
    <property type="entry name" value="RNGMNOXGNASE"/>
</dbReference>
<evidence type="ECO:0000313" key="7">
    <source>
        <dbReference type="EMBL" id="GMI45911.1"/>
    </source>
</evidence>
<evidence type="ECO:0000256" key="4">
    <source>
        <dbReference type="SAM" id="MobiDB-lite"/>
    </source>
</evidence>
<evidence type="ECO:0000256" key="3">
    <source>
        <dbReference type="ARBA" id="ARBA00023002"/>
    </source>
</evidence>
<reference evidence="8" key="1">
    <citation type="journal article" date="2023" name="Commun. Biol.">
        <title>Genome analysis of Parmales, the sister group of diatoms, reveals the evolutionary specialization of diatoms from phago-mixotrophs to photoautotrophs.</title>
        <authorList>
            <person name="Ban H."/>
            <person name="Sato S."/>
            <person name="Yoshikawa S."/>
            <person name="Yamada K."/>
            <person name="Nakamura Y."/>
            <person name="Ichinomiya M."/>
            <person name="Sato N."/>
            <person name="Blanc-Mathieu R."/>
            <person name="Endo H."/>
            <person name="Kuwata A."/>
            <person name="Ogata H."/>
        </authorList>
    </citation>
    <scope>NUCLEOTIDE SEQUENCE [LARGE SCALE GENOMIC DNA]</scope>
</reference>
<dbReference type="Pfam" id="PF01494">
    <property type="entry name" value="FAD_binding_3"/>
    <property type="match status" value="1"/>
</dbReference>
<feature type="region of interest" description="Disordered" evidence="4">
    <location>
        <begin position="279"/>
        <end position="308"/>
    </location>
</feature>
<organism evidence="7 8">
    <name type="scientific">Triparma columacea</name>
    <dbReference type="NCBI Taxonomy" id="722753"/>
    <lineage>
        <taxon>Eukaryota</taxon>
        <taxon>Sar</taxon>
        <taxon>Stramenopiles</taxon>
        <taxon>Ochrophyta</taxon>
        <taxon>Bolidophyceae</taxon>
        <taxon>Parmales</taxon>
        <taxon>Triparmaceae</taxon>
        <taxon>Triparma</taxon>
    </lineage>
</organism>
<dbReference type="OrthoDB" id="417877at2759"/>
<dbReference type="Gene3D" id="3.30.9.30">
    <property type="match status" value="1"/>
</dbReference>
<dbReference type="InterPro" id="IPR051104">
    <property type="entry name" value="FAD_monoxygenase"/>
</dbReference>
<gene>
    <name evidence="7" type="ORF">TrCOL_g707</name>
</gene>
<dbReference type="GO" id="GO:0044550">
    <property type="term" value="P:secondary metabolite biosynthetic process"/>
    <property type="evidence" value="ECO:0007669"/>
    <property type="project" value="TreeGrafter"/>
</dbReference>
<dbReference type="Gene3D" id="3.50.50.60">
    <property type="entry name" value="FAD/NAD(P)-binding domain"/>
    <property type="match status" value="1"/>
</dbReference>
<keyword evidence="1" id="KW-0285">Flavoprotein</keyword>
<dbReference type="GO" id="GO:0071949">
    <property type="term" value="F:FAD binding"/>
    <property type="evidence" value="ECO:0007669"/>
    <property type="project" value="InterPro"/>
</dbReference>
<feature type="signal peptide" evidence="5">
    <location>
        <begin position="1"/>
        <end position="18"/>
    </location>
</feature>
<evidence type="ECO:0000256" key="1">
    <source>
        <dbReference type="ARBA" id="ARBA00022630"/>
    </source>
</evidence>
<dbReference type="InterPro" id="IPR036188">
    <property type="entry name" value="FAD/NAD-bd_sf"/>
</dbReference>
<proteinExistence type="predicted"/>
<keyword evidence="2" id="KW-0274">FAD</keyword>
<comment type="caution">
    <text evidence="7">The sequence shown here is derived from an EMBL/GenBank/DDBJ whole genome shotgun (WGS) entry which is preliminary data.</text>
</comment>
<dbReference type="SUPFAM" id="SSF51905">
    <property type="entry name" value="FAD/NAD(P)-binding domain"/>
    <property type="match status" value="1"/>
</dbReference>